<evidence type="ECO:0000256" key="1">
    <source>
        <dbReference type="SAM" id="MobiDB-lite"/>
    </source>
</evidence>
<evidence type="ECO:0000313" key="4">
    <source>
        <dbReference type="EMBL" id="CAF1429001.1"/>
    </source>
</evidence>
<comment type="caution">
    <text evidence="6">The sequence shown here is derived from an EMBL/GenBank/DDBJ whole genome shotgun (WGS) entry which is preliminary data.</text>
</comment>
<dbReference type="EMBL" id="CAJNOM010000421">
    <property type="protein sequence ID" value="CAF1427868.1"/>
    <property type="molecule type" value="Genomic_DNA"/>
</dbReference>
<proteinExistence type="predicted"/>
<gene>
    <name evidence="2" type="ORF">BJG266_LOCUS24985</name>
    <name evidence="5" type="ORF">BJG266_LOCUS47757</name>
    <name evidence="3" type="ORF">QVE165_LOCUS38750</name>
    <name evidence="4" type="ORF">QVE165_LOCUS38821</name>
    <name evidence="6" type="ORF">QVE165_LOCUS64801</name>
</gene>
<accession>A0A816G176</accession>
<feature type="region of interest" description="Disordered" evidence="1">
    <location>
        <begin position="1"/>
        <end position="47"/>
    </location>
</feature>
<dbReference type="EMBL" id="CAJNOI010005828">
    <property type="protein sequence ID" value="CAF1571055.1"/>
    <property type="molecule type" value="Genomic_DNA"/>
</dbReference>
<keyword evidence="7" id="KW-1185">Reference proteome</keyword>
<evidence type="ECO:0000313" key="5">
    <source>
        <dbReference type="EMBL" id="CAF1571055.1"/>
    </source>
</evidence>
<evidence type="ECO:0000313" key="2">
    <source>
        <dbReference type="EMBL" id="CAF1167200.1"/>
    </source>
</evidence>
<reference evidence="6" key="1">
    <citation type="submission" date="2021-02" db="EMBL/GenBank/DDBJ databases">
        <authorList>
            <person name="Nowell W R."/>
        </authorList>
    </citation>
    <scope>NUCLEOTIDE SEQUENCE</scope>
</reference>
<evidence type="ECO:0000313" key="7">
    <source>
        <dbReference type="Proteomes" id="UP000663832"/>
    </source>
</evidence>
<dbReference type="EMBL" id="CAJNOM010006238">
    <property type="protein sequence ID" value="CAF1668998.1"/>
    <property type="molecule type" value="Genomic_DNA"/>
</dbReference>
<organism evidence="6 7">
    <name type="scientific">Adineta steineri</name>
    <dbReference type="NCBI Taxonomy" id="433720"/>
    <lineage>
        <taxon>Eukaryota</taxon>
        <taxon>Metazoa</taxon>
        <taxon>Spiralia</taxon>
        <taxon>Gnathifera</taxon>
        <taxon>Rotifera</taxon>
        <taxon>Eurotatoria</taxon>
        <taxon>Bdelloidea</taxon>
        <taxon>Adinetida</taxon>
        <taxon>Adinetidae</taxon>
        <taxon>Adineta</taxon>
    </lineage>
</organism>
<sequence>MLSIPDNPQPLSKRKQKAKTNTKSGTSILTQQKVTPEVISNSTKQQQHNTNIPAIHVQNPVNNHQKQAIKSSLTWSNREEIQGIDYLVKPSSTLLSTAPVLIPSSPLVQANKTNDILPVEDKTSSFHWNSNDYHSSNPVQQPSSELRATTFPTYSLMNYAMDNSDPTWNDIPVTSSNQVQ</sequence>
<protein>
    <submittedName>
        <fullName evidence="6">Uncharacterized protein</fullName>
    </submittedName>
</protein>
<name>A0A816G176_9BILA</name>
<evidence type="ECO:0000313" key="3">
    <source>
        <dbReference type="EMBL" id="CAF1427868.1"/>
    </source>
</evidence>
<dbReference type="OrthoDB" id="10118491at2759"/>
<dbReference type="EMBL" id="CAJNOI010000185">
    <property type="protein sequence ID" value="CAF1167200.1"/>
    <property type="molecule type" value="Genomic_DNA"/>
</dbReference>
<dbReference type="AlphaFoldDB" id="A0A816G176"/>
<dbReference type="Proteomes" id="UP000663877">
    <property type="component" value="Unassembled WGS sequence"/>
</dbReference>
<feature type="compositionally biased region" description="Polar residues" evidence="1">
    <location>
        <begin position="21"/>
        <end position="47"/>
    </location>
</feature>
<dbReference type="EMBL" id="CAJNOM010000423">
    <property type="protein sequence ID" value="CAF1429001.1"/>
    <property type="molecule type" value="Genomic_DNA"/>
</dbReference>
<evidence type="ECO:0000313" key="6">
    <source>
        <dbReference type="EMBL" id="CAF1668998.1"/>
    </source>
</evidence>
<dbReference type="Proteomes" id="UP000663832">
    <property type="component" value="Unassembled WGS sequence"/>
</dbReference>